<feature type="repeat" description="WD" evidence="3">
    <location>
        <begin position="491"/>
        <end position="532"/>
    </location>
</feature>
<feature type="repeat" description="WD" evidence="3">
    <location>
        <begin position="539"/>
        <end position="570"/>
    </location>
</feature>
<sequence>MGAGASLLVLPVDRDDMASCVESLTALQRKLESSGAWTAQERTAVRGALEHSRGVYSMLIDQAPAHRDALKKLRAELLTNFSRVYQSVYENLLAKEPGFAEFNTQADRCASNAPRQKPRQTTQRLEQLYETGAVGARAPFASLLDAARGALAGASISVAPLKKMSRAIEKSMLRAEAERRGEVDGIVDVVRGMVTCGSMSELGAALTFFSEANHGWKIVRVKNRFAGGRTSGGWADCLLNIVRSDDPHQHVCEVQLVHEKMLLLRKQLGGHDAYHRYRTADELLIVLAADLEELLIAGLEKELTEAKGNRDGKKCKEIKGRIEEIKAAHRGGILKINALQARIIKLTAEEEAAFDNDDFDEGDRLHAELEARKAELQEQLKQARQRQLSVEAIDPSKLAVLKMLWHSESVTSVAVFPDGRRVVSCDGEVLKPGVLKVWDVATGKCVATLEGHSKDVNCVAISPDGRRIVSASDDNTLKVWDVATGKCVATLEGHSSYVNCVAVFPDGRRVVSASSDKTLKVWDMATGQCVATLEGSSPVAVFPDGRRVVSGSGDNTLKVWDIATGKCLATLRGHSNYVKGVAVFPDGRRVVSGSNDKTLKVWDVATGECVATLKGHSSDVSSVAVFPDGRRVVSGS</sequence>
<dbReference type="InterPro" id="IPR020472">
    <property type="entry name" value="WD40_PAC1"/>
</dbReference>
<dbReference type="InterPro" id="IPR019775">
    <property type="entry name" value="WD40_repeat_CS"/>
</dbReference>
<feature type="repeat" description="WD" evidence="3">
    <location>
        <begin position="449"/>
        <end position="490"/>
    </location>
</feature>
<dbReference type="SMART" id="SM00320">
    <property type="entry name" value="WD40"/>
    <property type="match status" value="6"/>
</dbReference>
<dbReference type="PANTHER" id="PTHR44129">
    <property type="entry name" value="WD REPEAT-CONTAINING PROTEIN POP1"/>
    <property type="match status" value="1"/>
</dbReference>
<dbReference type="OrthoDB" id="202197at2759"/>
<dbReference type="CDD" id="cd00200">
    <property type="entry name" value="WD40"/>
    <property type="match status" value="1"/>
</dbReference>
<feature type="coiled-coil region" evidence="4">
    <location>
        <begin position="289"/>
        <end position="316"/>
    </location>
</feature>
<keyword evidence="2" id="KW-0677">Repeat</keyword>
<name>A0A8J2SZD1_9STRA</name>
<dbReference type="PROSITE" id="PS50082">
    <property type="entry name" value="WD_REPEATS_2"/>
    <property type="match status" value="5"/>
</dbReference>
<reference evidence="5" key="1">
    <citation type="submission" date="2021-11" db="EMBL/GenBank/DDBJ databases">
        <authorList>
            <consortium name="Genoscope - CEA"/>
            <person name="William W."/>
        </authorList>
    </citation>
    <scope>NUCLEOTIDE SEQUENCE</scope>
</reference>
<dbReference type="PRINTS" id="PR00320">
    <property type="entry name" value="GPROTEINBRPT"/>
</dbReference>
<feature type="repeat" description="WD" evidence="3">
    <location>
        <begin position="571"/>
        <end position="612"/>
    </location>
</feature>
<dbReference type="PROSITE" id="PS50294">
    <property type="entry name" value="WD_REPEATS_REGION"/>
    <property type="match status" value="4"/>
</dbReference>
<dbReference type="EMBL" id="CAKKNE010000006">
    <property type="protein sequence ID" value="CAH0378787.1"/>
    <property type="molecule type" value="Genomic_DNA"/>
</dbReference>
<evidence type="ECO:0000256" key="3">
    <source>
        <dbReference type="PROSITE-ProRule" id="PRU00221"/>
    </source>
</evidence>
<evidence type="ECO:0000256" key="2">
    <source>
        <dbReference type="ARBA" id="ARBA00022737"/>
    </source>
</evidence>
<gene>
    <name evidence="5" type="ORF">PECAL_6P03850</name>
</gene>
<proteinExistence type="predicted"/>
<feature type="non-terminal residue" evidence="5">
    <location>
        <position position="1"/>
    </location>
</feature>
<dbReference type="AlphaFoldDB" id="A0A8J2SZD1"/>
<dbReference type="InterPro" id="IPR018391">
    <property type="entry name" value="PQQ_b-propeller_rpt"/>
</dbReference>
<dbReference type="Proteomes" id="UP000789595">
    <property type="component" value="Unassembled WGS sequence"/>
</dbReference>
<dbReference type="SMART" id="SM00564">
    <property type="entry name" value="PQQ"/>
    <property type="match status" value="4"/>
</dbReference>
<dbReference type="PROSITE" id="PS00678">
    <property type="entry name" value="WD_REPEATS_1"/>
    <property type="match status" value="4"/>
</dbReference>
<dbReference type="InterPro" id="IPR036322">
    <property type="entry name" value="WD40_repeat_dom_sf"/>
</dbReference>
<keyword evidence="6" id="KW-1185">Reference proteome</keyword>
<protein>
    <submittedName>
        <fullName evidence="5">Uncharacterized protein</fullName>
    </submittedName>
</protein>
<feature type="coiled-coil region" evidence="4">
    <location>
        <begin position="359"/>
        <end position="393"/>
    </location>
</feature>
<dbReference type="InterPro" id="IPR050349">
    <property type="entry name" value="WD_LIS1/nudF_dynein_reg"/>
</dbReference>
<accession>A0A8J2SZD1</accession>
<comment type="caution">
    <text evidence="5">The sequence shown here is derived from an EMBL/GenBank/DDBJ whole genome shotgun (WGS) entry which is preliminary data.</text>
</comment>
<keyword evidence="4" id="KW-0175">Coiled coil</keyword>
<dbReference type="InterPro" id="IPR015943">
    <property type="entry name" value="WD40/YVTN_repeat-like_dom_sf"/>
</dbReference>
<dbReference type="Gene3D" id="2.130.10.10">
    <property type="entry name" value="YVTN repeat-like/Quinoprotein amine dehydrogenase"/>
    <property type="match status" value="3"/>
</dbReference>
<feature type="repeat" description="WD" evidence="3">
    <location>
        <begin position="613"/>
        <end position="636"/>
    </location>
</feature>
<evidence type="ECO:0000313" key="5">
    <source>
        <dbReference type="EMBL" id="CAH0378787.1"/>
    </source>
</evidence>
<dbReference type="InterPro" id="IPR001680">
    <property type="entry name" value="WD40_rpt"/>
</dbReference>
<evidence type="ECO:0000313" key="6">
    <source>
        <dbReference type="Proteomes" id="UP000789595"/>
    </source>
</evidence>
<evidence type="ECO:0000256" key="1">
    <source>
        <dbReference type="ARBA" id="ARBA00022574"/>
    </source>
</evidence>
<keyword evidence="1 3" id="KW-0853">WD repeat</keyword>
<dbReference type="SUPFAM" id="SSF50978">
    <property type="entry name" value="WD40 repeat-like"/>
    <property type="match status" value="1"/>
</dbReference>
<evidence type="ECO:0000256" key="4">
    <source>
        <dbReference type="SAM" id="Coils"/>
    </source>
</evidence>
<organism evidence="5 6">
    <name type="scientific">Pelagomonas calceolata</name>
    <dbReference type="NCBI Taxonomy" id="35677"/>
    <lineage>
        <taxon>Eukaryota</taxon>
        <taxon>Sar</taxon>
        <taxon>Stramenopiles</taxon>
        <taxon>Ochrophyta</taxon>
        <taxon>Pelagophyceae</taxon>
        <taxon>Pelagomonadales</taxon>
        <taxon>Pelagomonadaceae</taxon>
        <taxon>Pelagomonas</taxon>
    </lineage>
</organism>
<dbReference type="Pfam" id="PF00400">
    <property type="entry name" value="WD40"/>
    <property type="match status" value="6"/>
</dbReference>